<dbReference type="PANTHER" id="PTHR30231:SF41">
    <property type="entry name" value="DNA POLYMERASE III SUBUNIT EPSILON"/>
    <property type="match status" value="1"/>
</dbReference>
<dbReference type="Proteomes" id="UP001597438">
    <property type="component" value="Unassembled WGS sequence"/>
</dbReference>
<dbReference type="CDD" id="cd06127">
    <property type="entry name" value="DEDDh"/>
    <property type="match status" value="1"/>
</dbReference>
<dbReference type="InterPro" id="IPR036397">
    <property type="entry name" value="RNaseH_sf"/>
</dbReference>
<protein>
    <submittedName>
        <fullName evidence="2">PolC-type DNA polymerase III</fullName>
    </submittedName>
</protein>
<proteinExistence type="predicted"/>
<evidence type="ECO:0000313" key="2">
    <source>
        <dbReference type="EMBL" id="MFD2832559.1"/>
    </source>
</evidence>
<name>A0ABW5X3Z7_9FLAO</name>
<gene>
    <name evidence="2" type="ORF">ACFSYS_04615</name>
</gene>
<dbReference type="InterPro" id="IPR012337">
    <property type="entry name" value="RNaseH-like_sf"/>
</dbReference>
<sequence>MKFNWFNTKKRNQNQPYFWQKYSEKFEKKTPENIDEIKFVVFDTEATGFDFEKDRILSIGAVRVQNREIKISENFEVYLEQERFNPETVKIHGIIQNEKFEKVEELEALKLFLAYIENSVLVAHHAGFDLKMVNKALKRHNLPKLKNKFLDTAYLYKKTRIATNFIDPNKMYSLDDIAEDYNIEAIDRHTATGDAFITALIFMKLLGKIKSKGKLPLRTY</sequence>
<evidence type="ECO:0000313" key="3">
    <source>
        <dbReference type="Proteomes" id="UP001597438"/>
    </source>
</evidence>
<comment type="caution">
    <text evidence="2">The sequence shown here is derived from an EMBL/GenBank/DDBJ whole genome shotgun (WGS) entry which is preliminary data.</text>
</comment>
<dbReference type="SMART" id="SM00479">
    <property type="entry name" value="EXOIII"/>
    <property type="match status" value="1"/>
</dbReference>
<dbReference type="NCBIfam" id="TIGR00573">
    <property type="entry name" value="dnaq"/>
    <property type="match status" value="1"/>
</dbReference>
<feature type="domain" description="Exonuclease" evidence="1">
    <location>
        <begin position="38"/>
        <end position="211"/>
    </location>
</feature>
<dbReference type="PANTHER" id="PTHR30231">
    <property type="entry name" value="DNA POLYMERASE III SUBUNIT EPSILON"/>
    <property type="match status" value="1"/>
</dbReference>
<keyword evidence="3" id="KW-1185">Reference proteome</keyword>
<dbReference type="InterPro" id="IPR006054">
    <property type="entry name" value="DnaQ"/>
</dbReference>
<organism evidence="2 3">
    <name type="scientific">Christiangramia antarctica</name>
    <dbReference type="NCBI Taxonomy" id="2058158"/>
    <lineage>
        <taxon>Bacteria</taxon>
        <taxon>Pseudomonadati</taxon>
        <taxon>Bacteroidota</taxon>
        <taxon>Flavobacteriia</taxon>
        <taxon>Flavobacteriales</taxon>
        <taxon>Flavobacteriaceae</taxon>
        <taxon>Christiangramia</taxon>
    </lineage>
</organism>
<dbReference type="InterPro" id="IPR013520">
    <property type="entry name" value="Ribonucl_H"/>
</dbReference>
<dbReference type="Pfam" id="PF00929">
    <property type="entry name" value="RNase_T"/>
    <property type="match status" value="1"/>
</dbReference>
<reference evidence="3" key="1">
    <citation type="journal article" date="2019" name="Int. J. Syst. Evol. Microbiol.">
        <title>The Global Catalogue of Microorganisms (GCM) 10K type strain sequencing project: providing services to taxonomists for standard genome sequencing and annotation.</title>
        <authorList>
            <consortium name="The Broad Institute Genomics Platform"/>
            <consortium name="The Broad Institute Genome Sequencing Center for Infectious Disease"/>
            <person name="Wu L."/>
            <person name="Ma J."/>
        </authorList>
    </citation>
    <scope>NUCLEOTIDE SEQUENCE [LARGE SCALE GENOMIC DNA]</scope>
    <source>
        <strain evidence="3">KCTC 52925</strain>
    </source>
</reference>
<dbReference type="EMBL" id="JBHUOJ010000009">
    <property type="protein sequence ID" value="MFD2832559.1"/>
    <property type="molecule type" value="Genomic_DNA"/>
</dbReference>
<evidence type="ECO:0000259" key="1">
    <source>
        <dbReference type="SMART" id="SM00479"/>
    </source>
</evidence>
<dbReference type="SUPFAM" id="SSF53098">
    <property type="entry name" value="Ribonuclease H-like"/>
    <property type="match status" value="1"/>
</dbReference>
<dbReference type="RefSeq" id="WP_251741674.1">
    <property type="nucleotide sequence ID" value="NZ_JBHUOJ010000009.1"/>
</dbReference>
<accession>A0ABW5X3Z7</accession>
<dbReference type="Gene3D" id="3.30.420.10">
    <property type="entry name" value="Ribonuclease H-like superfamily/Ribonuclease H"/>
    <property type="match status" value="1"/>
</dbReference>